<evidence type="ECO:0000313" key="4">
    <source>
        <dbReference type="Proteomes" id="UP000231550"/>
    </source>
</evidence>
<keyword evidence="1" id="KW-0472">Membrane</keyword>
<dbReference type="InterPro" id="IPR043712">
    <property type="entry name" value="DUF5652"/>
</dbReference>
<dbReference type="EMBL" id="PCVN01000048">
    <property type="protein sequence ID" value="PIQ74476.1"/>
    <property type="molecule type" value="Genomic_DNA"/>
</dbReference>
<keyword evidence="1" id="KW-0812">Transmembrane</keyword>
<keyword evidence="1" id="KW-1133">Transmembrane helix</keyword>
<name>A0A2H0KQQ8_9BACT</name>
<feature type="transmembrane region" description="Helical" evidence="1">
    <location>
        <begin position="42"/>
        <end position="63"/>
    </location>
</feature>
<proteinExistence type="predicted"/>
<evidence type="ECO:0000313" key="3">
    <source>
        <dbReference type="EMBL" id="PIQ74476.1"/>
    </source>
</evidence>
<gene>
    <name evidence="3" type="ORF">COV85_01870</name>
</gene>
<dbReference type="Pfam" id="PF18893">
    <property type="entry name" value="DUF5652"/>
    <property type="match status" value="1"/>
</dbReference>
<organism evidence="3 4">
    <name type="scientific">Candidatus Portnoybacteria bacterium CG11_big_fil_rev_8_21_14_0_20_44_10</name>
    <dbReference type="NCBI Taxonomy" id="1974818"/>
    <lineage>
        <taxon>Bacteria</taxon>
        <taxon>Candidatus Portnoyibacteriota</taxon>
    </lineage>
</organism>
<evidence type="ECO:0000259" key="2">
    <source>
        <dbReference type="Pfam" id="PF18893"/>
    </source>
</evidence>
<dbReference type="Proteomes" id="UP000231550">
    <property type="component" value="Unassembled WGS sequence"/>
</dbReference>
<protein>
    <recommendedName>
        <fullName evidence="2">DUF5652 domain-containing protein</fullName>
    </recommendedName>
</protein>
<comment type="caution">
    <text evidence="3">The sequence shown here is derived from an EMBL/GenBank/DDBJ whole genome shotgun (WGS) entry which is preliminary data.</text>
</comment>
<sequence length="86" mass="10199">MLHTFSYNLPFPSWVLLLIVLWTLPWKGYALWKAAKNGQKEWFIVLFVVNTLAILEILYLKFWQKKTEPCCEHETCCGHEKGEVKK</sequence>
<dbReference type="AlphaFoldDB" id="A0A2H0KQQ8"/>
<feature type="transmembrane region" description="Helical" evidence="1">
    <location>
        <begin position="12"/>
        <end position="30"/>
    </location>
</feature>
<feature type="domain" description="DUF5652" evidence="2">
    <location>
        <begin position="9"/>
        <end position="68"/>
    </location>
</feature>
<accession>A0A2H0KQQ8</accession>
<evidence type="ECO:0000256" key="1">
    <source>
        <dbReference type="SAM" id="Phobius"/>
    </source>
</evidence>
<reference evidence="3 4" key="1">
    <citation type="submission" date="2017-09" db="EMBL/GenBank/DDBJ databases">
        <title>Depth-based differentiation of microbial function through sediment-hosted aquifers and enrichment of novel symbionts in the deep terrestrial subsurface.</title>
        <authorList>
            <person name="Probst A.J."/>
            <person name="Ladd B."/>
            <person name="Jarett J.K."/>
            <person name="Geller-Mcgrath D.E."/>
            <person name="Sieber C.M."/>
            <person name="Emerson J.B."/>
            <person name="Anantharaman K."/>
            <person name="Thomas B.C."/>
            <person name="Malmstrom R."/>
            <person name="Stieglmeier M."/>
            <person name="Klingl A."/>
            <person name="Woyke T."/>
            <person name="Ryan C.M."/>
            <person name="Banfield J.F."/>
        </authorList>
    </citation>
    <scope>NUCLEOTIDE SEQUENCE [LARGE SCALE GENOMIC DNA]</scope>
    <source>
        <strain evidence="3">CG11_big_fil_rev_8_21_14_0_20_44_10</strain>
    </source>
</reference>